<dbReference type="OrthoDB" id="9151249at2"/>
<dbReference type="InterPro" id="IPR016097">
    <property type="entry name" value="DUF695"/>
</dbReference>
<dbReference type="Proteomes" id="UP000320643">
    <property type="component" value="Unassembled WGS sequence"/>
</dbReference>
<comment type="caution">
    <text evidence="2">The sequence shown here is derived from an EMBL/GenBank/DDBJ whole genome shotgun (WGS) entry which is preliminary data.</text>
</comment>
<name>A0A552V4N2_9FLAO</name>
<keyword evidence="3" id="KW-1185">Reference proteome</keyword>
<gene>
    <name evidence="2" type="ORF">FMM05_08095</name>
</gene>
<dbReference type="RefSeq" id="WP_143372999.1">
    <property type="nucleotide sequence ID" value="NZ_VJVZ01000004.1"/>
</dbReference>
<feature type="domain" description="DUF695" evidence="1">
    <location>
        <begin position="243"/>
        <end position="363"/>
    </location>
</feature>
<accession>A0A552V4N2</accession>
<proteinExistence type="predicted"/>
<sequence length="366" mass="42354">MGLFDKLFAKKQVVEKEIAITSYKDFWDWFESNEKAFYKVVNERGDFEKDFFNHLAPKLGYIKEGIWYLCGMYNNDIAELILTADGDVKTIVFVEELIAAAPQIKGWRFTALKPEMDIDRYTIQMGDTAFSGETLFFYPNELPNYPDEIDISIVHKDYSEENSEQIISGSYIFLDNYLGEIASATVIDNISFVSQKMATKELIAIEKLKSYLIWREKEFVEKYDGVKHDTENDSYSLFEANANQDDYIIATVNTDLLKWDAKASHPWIGIVTLKYADGGMPDEATSALLYTIEEHLMAELKDADGYLNIGHETANGVREIYFACKDFRKPSKVFYSTKKLYSNQISLTSDIYKDKYWRSFDRFMAE</sequence>
<evidence type="ECO:0000259" key="1">
    <source>
        <dbReference type="Pfam" id="PF05117"/>
    </source>
</evidence>
<protein>
    <submittedName>
        <fullName evidence="2">DUF695 domain-containing protein</fullName>
    </submittedName>
</protein>
<dbReference type="EMBL" id="VJVZ01000004">
    <property type="protein sequence ID" value="TRW25399.1"/>
    <property type="molecule type" value="Genomic_DNA"/>
</dbReference>
<evidence type="ECO:0000313" key="2">
    <source>
        <dbReference type="EMBL" id="TRW25399.1"/>
    </source>
</evidence>
<dbReference type="AlphaFoldDB" id="A0A552V4N2"/>
<reference evidence="2 3" key="1">
    <citation type="submission" date="2019-07" db="EMBL/GenBank/DDBJ databases">
        <title>Flavobacterium sp. nov., isolated from glacier ice.</title>
        <authorList>
            <person name="Liu Q."/>
            <person name="Xin Y.-H."/>
        </authorList>
    </citation>
    <scope>NUCLEOTIDE SEQUENCE [LARGE SCALE GENOMIC DNA]</scope>
    <source>
        <strain evidence="2 3">ZT4R6</strain>
    </source>
</reference>
<organism evidence="2 3">
    <name type="scientific">Flavobacterium zepuense</name>
    <dbReference type="NCBI Taxonomy" id="2593302"/>
    <lineage>
        <taxon>Bacteria</taxon>
        <taxon>Pseudomonadati</taxon>
        <taxon>Bacteroidota</taxon>
        <taxon>Flavobacteriia</taxon>
        <taxon>Flavobacteriales</taxon>
        <taxon>Flavobacteriaceae</taxon>
        <taxon>Flavobacterium</taxon>
    </lineage>
</organism>
<dbReference type="Pfam" id="PF05117">
    <property type="entry name" value="DUF695"/>
    <property type="match status" value="1"/>
</dbReference>
<evidence type="ECO:0000313" key="3">
    <source>
        <dbReference type="Proteomes" id="UP000320643"/>
    </source>
</evidence>